<comment type="caution">
    <text evidence="2">The sequence shown here is derived from an EMBL/GenBank/DDBJ whole genome shotgun (WGS) entry which is preliminary data.</text>
</comment>
<protein>
    <submittedName>
        <fullName evidence="2">Protein bark beetle</fullName>
    </submittedName>
</protein>
<evidence type="ECO:0000313" key="2">
    <source>
        <dbReference type="EMBL" id="GFY76819.1"/>
    </source>
</evidence>
<evidence type="ECO:0000259" key="1">
    <source>
        <dbReference type="Pfam" id="PF13229"/>
    </source>
</evidence>
<dbReference type="InterPro" id="IPR039448">
    <property type="entry name" value="Beta_helix"/>
</dbReference>
<reference evidence="2" key="1">
    <citation type="submission" date="2020-08" db="EMBL/GenBank/DDBJ databases">
        <title>Multicomponent nature underlies the extraordinary mechanical properties of spider dragline silk.</title>
        <authorList>
            <person name="Kono N."/>
            <person name="Nakamura H."/>
            <person name="Mori M."/>
            <person name="Yoshida Y."/>
            <person name="Ohtoshi R."/>
            <person name="Malay A.D."/>
            <person name="Moran D.A.P."/>
            <person name="Tomita M."/>
            <person name="Numata K."/>
            <person name="Arakawa K."/>
        </authorList>
    </citation>
    <scope>NUCLEOTIDE SEQUENCE</scope>
</reference>
<sequence>MRLKEPIENKVSRRYSLSILDDVIILHAGRDEYGNAVPALDILGQPPIMNGVTLKYSAFDGIHLYKPEDSFIIENSVVADNRGHGIFINSSVSQVTLSEMKIRGNGGDGVHFRTTVIFPPAFVYWLWEEQIYPVRRSHVQRREQRYVQACEQVFEVASWTGQVLTVNFMGFSSDISDPNHASRIDVYDGPTDSSRLLASVPIVNNTFPESVTSTRQKILLKYRPRIHYDASFVVEIVANQ</sequence>
<feature type="non-terminal residue" evidence="2">
    <location>
        <position position="1"/>
    </location>
</feature>
<organism evidence="2 3">
    <name type="scientific">Trichonephila inaurata madagascariensis</name>
    <dbReference type="NCBI Taxonomy" id="2747483"/>
    <lineage>
        <taxon>Eukaryota</taxon>
        <taxon>Metazoa</taxon>
        <taxon>Ecdysozoa</taxon>
        <taxon>Arthropoda</taxon>
        <taxon>Chelicerata</taxon>
        <taxon>Arachnida</taxon>
        <taxon>Araneae</taxon>
        <taxon>Araneomorphae</taxon>
        <taxon>Entelegynae</taxon>
        <taxon>Araneoidea</taxon>
        <taxon>Nephilidae</taxon>
        <taxon>Trichonephila</taxon>
        <taxon>Trichonephila inaurata</taxon>
    </lineage>
</organism>
<proteinExistence type="predicted"/>
<dbReference type="OrthoDB" id="6515149at2759"/>
<dbReference type="InterPro" id="IPR006626">
    <property type="entry name" value="PbH1"/>
</dbReference>
<dbReference type="AlphaFoldDB" id="A0A8X7CKX7"/>
<dbReference type="Gene3D" id="2.160.20.10">
    <property type="entry name" value="Single-stranded right-handed beta-helix, Pectin lyase-like"/>
    <property type="match status" value="1"/>
</dbReference>
<name>A0A8X7CKX7_9ARAC</name>
<gene>
    <name evidence="2" type="primary">bark_8</name>
    <name evidence="2" type="ORF">TNIN_111871</name>
</gene>
<dbReference type="InterPro" id="IPR011050">
    <property type="entry name" value="Pectin_lyase_fold/virulence"/>
</dbReference>
<keyword evidence="3" id="KW-1185">Reference proteome</keyword>
<dbReference type="Pfam" id="PF13229">
    <property type="entry name" value="Beta_helix"/>
    <property type="match status" value="1"/>
</dbReference>
<dbReference type="SUPFAM" id="SSF51126">
    <property type="entry name" value="Pectin lyase-like"/>
    <property type="match status" value="1"/>
</dbReference>
<dbReference type="EMBL" id="BMAV01022164">
    <property type="protein sequence ID" value="GFY76819.1"/>
    <property type="molecule type" value="Genomic_DNA"/>
</dbReference>
<feature type="domain" description="Right handed beta helix" evidence="1">
    <location>
        <begin position="51"/>
        <end position="113"/>
    </location>
</feature>
<dbReference type="InterPro" id="IPR012334">
    <property type="entry name" value="Pectin_lyas_fold"/>
</dbReference>
<dbReference type="SMART" id="SM00710">
    <property type="entry name" value="PbH1"/>
    <property type="match status" value="3"/>
</dbReference>
<evidence type="ECO:0000313" key="3">
    <source>
        <dbReference type="Proteomes" id="UP000886998"/>
    </source>
</evidence>
<accession>A0A8X7CKX7</accession>
<dbReference type="Proteomes" id="UP000886998">
    <property type="component" value="Unassembled WGS sequence"/>
</dbReference>